<evidence type="ECO:0000313" key="2">
    <source>
        <dbReference type="EMBL" id="GGO32112.1"/>
    </source>
</evidence>
<dbReference type="EMBL" id="BMMN01000027">
    <property type="protein sequence ID" value="GGO32112.1"/>
    <property type="molecule type" value="Genomic_DNA"/>
</dbReference>
<reference evidence="2" key="1">
    <citation type="journal article" date="2014" name="Int. J. Syst. Evol. Microbiol.">
        <title>Complete genome sequence of Corynebacterium casei LMG S-19264T (=DSM 44701T), isolated from a smear-ripened cheese.</title>
        <authorList>
            <consortium name="US DOE Joint Genome Institute (JGI-PGF)"/>
            <person name="Walter F."/>
            <person name="Albersmeier A."/>
            <person name="Kalinowski J."/>
            <person name="Ruckert C."/>
        </authorList>
    </citation>
    <scope>NUCLEOTIDE SEQUENCE</scope>
    <source>
        <strain evidence="2">CGMCC 4.7138</strain>
    </source>
</reference>
<dbReference type="AlphaFoldDB" id="A0A8H9H642"/>
<gene>
    <name evidence="2" type="ORF">GCM10011574_70900</name>
</gene>
<evidence type="ECO:0000256" key="1">
    <source>
        <dbReference type="SAM" id="MobiDB-lite"/>
    </source>
</evidence>
<dbReference type="Proteomes" id="UP000653480">
    <property type="component" value="Unassembled WGS sequence"/>
</dbReference>
<name>A0A8H9H642_9ACTN</name>
<evidence type="ECO:0000313" key="3">
    <source>
        <dbReference type="Proteomes" id="UP000653480"/>
    </source>
</evidence>
<sequence>MASGLLPGYETLSEPSTGLTATCRQAFALVRPLTPDGPTTYCPADVERIAKYFRTSPSRHAVLTGVPGLQRNRRPGLSPCAVTGRVRATAGHLPPASHPRPTRRPPASHPQTIREEK</sequence>
<comment type="caution">
    <text evidence="2">The sequence shown here is derived from an EMBL/GenBank/DDBJ whole genome shotgun (WGS) entry which is preliminary data.</text>
</comment>
<keyword evidence="3" id="KW-1185">Reference proteome</keyword>
<organism evidence="2 3">
    <name type="scientific">Microbispora bryophytorum</name>
    <dbReference type="NCBI Taxonomy" id="1460882"/>
    <lineage>
        <taxon>Bacteria</taxon>
        <taxon>Bacillati</taxon>
        <taxon>Actinomycetota</taxon>
        <taxon>Actinomycetes</taxon>
        <taxon>Streptosporangiales</taxon>
        <taxon>Streptosporangiaceae</taxon>
        <taxon>Microbispora</taxon>
    </lineage>
</organism>
<protein>
    <submittedName>
        <fullName evidence="2">Uncharacterized protein</fullName>
    </submittedName>
</protein>
<accession>A0A8H9H642</accession>
<reference evidence="2" key="2">
    <citation type="submission" date="2020-09" db="EMBL/GenBank/DDBJ databases">
        <authorList>
            <person name="Sun Q."/>
            <person name="Zhou Y."/>
        </authorList>
    </citation>
    <scope>NUCLEOTIDE SEQUENCE</scope>
    <source>
        <strain evidence="2">CGMCC 4.7138</strain>
    </source>
</reference>
<proteinExistence type="predicted"/>
<feature type="region of interest" description="Disordered" evidence="1">
    <location>
        <begin position="87"/>
        <end position="117"/>
    </location>
</feature>